<sequence>MQTVRNIKLIFKLIALFIQVACLQSCKVPGETYTIFRTKNYCLTIGQTKHPCLEARNLCSNLGGELADFNESLTILKNSTNVDYWIANLSQVTDATRNSLQNKTDKPNDMSHRSSMNCTTNKREHCDVGLQFVPICKFDFKSDSDGTGSGVDGDCTYLCNTLNNTSKASTTTSSVQANDRPQEFCTYVKRSSGAELNCFDVDLTQCGMVHVKDSTTANTLMTDTTFHPQPTSLPQEVCDCRKDTLQSTDDKAFQVVAIVFGCLLSISFVVNIILYRYRKTYILKYQKETFQTSRNDNSSVNVVAVSADDNYEVCTSDESSSGQTQRRVIDVVDCGNYSEVKDEELACHDIANGHRVGVGSVNPADQATLYTILDHKGSHLVLKDPSHVYGLNSGSAPSLERPHDNYEVCASDESSSNKFQRHVSDMVDSGNYSEAKEVGLVERGISNGQEVCGGESSDNLSQTGTYTALNHKGSHLALNDPSHVYGLNSGGTQSSFDELSNNQ</sequence>
<dbReference type="InterPro" id="IPR016187">
    <property type="entry name" value="CTDL_fold"/>
</dbReference>
<keyword evidence="2" id="KW-0472">Membrane</keyword>
<feature type="compositionally biased region" description="Polar residues" evidence="1">
    <location>
        <begin position="490"/>
        <end position="503"/>
    </location>
</feature>
<dbReference type="RefSeq" id="XP_055876178.1">
    <property type="nucleotide sequence ID" value="XM_056020203.1"/>
</dbReference>
<name>A0A9W2ZMJ1_BIOGL</name>
<protein>
    <submittedName>
        <fullName evidence="5">Uncharacterized protein LOC106075225 isoform X1</fullName>
    </submittedName>
</protein>
<keyword evidence="2" id="KW-1133">Transmembrane helix</keyword>
<keyword evidence="3" id="KW-0732">Signal</keyword>
<feature type="signal peptide" evidence="3">
    <location>
        <begin position="1"/>
        <end position="22"/>
    </location>
</feature>
<proteinExistence type="predicted"/>
<dbReference type="Proteomes" id="UP001165740">
    <property type="component" value="Chromosome 2"/>
</dbReference>
<evidence type="ECO:0000256" key="3">
    <source>
        <dbReference type="SAM" id="SignalP"/>
    </source>
</evidence>
<dbReference type="SUPFAM" id="SSF56436">
    <property type="entry name" value="C-type lectin-like"/>
    <property type="match status" value="1"/>
</dbReference>
<keyword evidence="4" id="KW-1185">Reference proteome</keyword>
<accession>A0A9W2ZMJ1</accession>
<reference evidence="5" key="1">
    <citation type="submission" date="2025-08" db="UniProtKB">
        <authorList>
            <consortium name="RefSeq"/>
        </authorList>
    </citation>
    <scope>IDENTIFICATION</scope>
</reference>
<evidence type="ECO:0000313" key="4">
    <source>
        <dbReference type="Proteomes" id="UP001165740"/>
    </source>
</evidence>
<evidence type="ECO:0000256" key="1">
    <source>
        <dbReference type="SAM" id="MobiDB-lite"/>
    </source>
</evidence>
<evidence type="ECO:0000313" key="5">
    <source>
        <dbReference type="RefSeq" id="XP_055876178.1"/>
    </source>
</evidence>
<organism evidence="4 5">
    <name type="scientific">Biomphalaria glabrata</name>
    <name type="common">Bloodfluke planorb</name>
    <name type="synonym">Freshwater snail</name>
    <dbReference type="NCBI Taxonomy" id="6526"/>
    <lineage>
        <taxon>Eukaryota</taxon>
        <taxon>Metazoa</taxon>
        <taxon>Spiralia</taxon>
        <taxon>Lophotrochozoa</taxon>
        <taxon>Mollusca</taxon>
        <taxon>Gastropoda</taxon>
        <taxon>Heterobranchia</taxon>
        <taxon>Euthyneura</taxon>
        <taxon>Panpulmonata</taxon>
        <taxon>Hygrophila</taxon>
        <taxon>Lymnaeoidea</taxon>
        <taxon>Planorbidae</taxon>
        <taxon>Biomphalaria</taxon>
    </lineage>
</organism>
<keyword evidence="2" id="KW-0812">Transmembrane</keyword>
<feature type="region of interest" description="Disordered" evidence="1">
    <location>
        <begin position="484"/>
        <end position="503"/>
    </location>
</feature>
<evidence type="ECO:0000256" key="2">
    <source>
        <dbReference type="SAM" id="Phobius"/>
    </source>
</evidence>
<feature type="transmembrane region" description="Helical" evidence="2">
    <location>
        <begin position="252"/>
        <end position="275"/>
    </location>
</feature>
<gene>
    <name evidence="5" type="primary">LOC106075225</name>
</gene>
<dbReference type="AlphaFoldDB" id="A0A9W2ZMJ1"/>
<dbReference type="GeneID" id="106075225"/>
<feature type="chain" id="PRO_5040760489" evidence="3">
    <location>
        <begin position="23"/>
        <end position="503"/>
    </location>
</feature>
<dbReference type="OrthoDB" id="10348641at2759"/>